<keyword evidence="14" id="KW-0732">Signal</keyword>
<dbReference type="OrthoDB" id="2113341at2759"/>
<dbReference type="InterPro" id="IPR002016">
    <property type="entry name" value="Haem_peroxidase"/>
</dbReference>
<protein>
    <recommendedName>
        <fullName evidence="14">Peroxidase</fullName>
        <ecNumber evidence="14">1.11.1.-</ecNumber>
    </recommendedName>
</protein>
<feature type="binding site" evidence="11">
    <location>
        <position position="200"/>
    </location>
    <ligand>
        <name>Ca(2+)</name>
        <dbReference type="ChEBI" id="CHEBI:29108"/>
        <label>2</label>
    </ligand>
</feature>
<evidence type="ECO:0000256" key="3">
    <source>
        <dbReference type="ARBA" id="ARBA00022559"/>
    </source>
</evidence>
<feature type="disulfide bond" evidence="13">
    <location>
        <begin position="73"/>
        <end position="144"/>
    </location>
</feature>
<evidence type="ECO:0000313" key="17">
    <source>
        <dbReference type="Proteomes" id="UP000799444"/>
    </source>
</evidence>
<keyword evidence="6 14" id="KW-0560">Oxidoreductase</keyword>
<comment type="cofactor">
    <cofactor evidence="11 14">
        <name>Ca(2+)</name>
        <dbReference type="ChEBI" id="CHEBI:29108"/>
    </cofactor>
    <text evidence="11 14">Binds 2 calcium ions per subunit.</text>
</comment>
<comment type="catalytic activity">
    <reaction evidence="1">
        <text>2 a phenolic donor + H2O2 = 2 a phenolic radical donor + 2 H2O</text>
        <dbReference type="Rhea" id="RHEA:56136"/>
        <dbReference type="ChEBI" id="CHEBI:15377"/>
        <dbReference type="ChEBI" id="CHEBI:16240"/>
        <dbReference type="ChEBI" id="CHEBI:139520"/>
        <dbReference type="ChEBI" id="CHEBI:139521"/>
        <dbReference type="EC" id="1.11.1.7"/>
    </reaction>
</comment>
<keyword evidence="3 14" id="KW-0575">Peroxidase</keyword>
<feature type="chain" id="PRO_5040542447" description="Peroxidase" evidence="14">
    <location>
        <begin position="19"/>
        <end position="312"/>
    </location>
</feature>
<evidence type="ECO:0000256" key="13">
    <source>
        <dbReference type="PIRSR" id="PIRSR601621-4"/>
    </source>
</evidence>
<dbReference type="PROSITE" id="PS50873">
    <property type="entry name" value="PEROXIDASE_4"/>
    <property type="match status" value="1"/>
</dbReference>
<feature type="signal peptide" evidence="14">
    <location>
        <begin position="1"/>
        <end position="18"/>
    </location>
</feature>
<evidence type="ECO:0000256" key="10">
    <source>
        <dbReference type="PIRSR" id="PIRSR601621-1"/>
    </source>
</evidence>
<keyword evidence="5 11" id="KW-0479">Metal-binding</keyword>
<feature type="binding site" evidence="11">
    <location>
        <position position="94"/>
    </location>
    <ligand>
        <name>Ca(2+)</name>
        <dbReference type="ChEBI" id="CHEBI:29108"/>
        <label>1</label>
    </ligand>
</feature>
<keyword evidence="4 11" id="KW-0349">Heme</keyword>
<dbReference type="EMBL" id="ML996232">
    <property type="protein sequence ID" value="KAF2729875.1"/>
    <property type="molecule type" value="Genomic_DNA"/>
</dbReference>
<dbReference type="Pfam" id="PF00141">
    <property type="entry name" value="peroxidase"/>
    <property type="match status" value="1"/>
</dbReference>
<dbReference type="PRINTS" id="PR00462">
    <property type="entry name" value="LIGNINASE"/>
</dbReference>
<name>A0A9P4QP16_9PLEO</name>
<reference evidence="16" key="1">
    <citation type="journal article" date="2020" name="Stud. Mycol.">
        <title>101 Dothideomycetes genomes: a test case for predicting lifestyles and emergence of pathogens.</title>
        <authorList>
            <person name="Haridas S."/>
            <person name="Albert R."/>
            <person name="Binder M."/>
            <person name="Bloem J."/>
            <person name="Labutti K."/>
            <person name="Salamov A."/>
            <person name="Andreopoulos B."/>
            <person name="Baker S."/>
            <person name="Barry K."/>
            <person name="Bills G."/>
            <person name="Bluhm B."/>
            <person name="Cannon C."/>
            <person name="Castanera R."/>
            <person name="Culley D."/>
            <person name="Daum C."/>
            <person name="Ezra D."/>
            <person name="Gonzalez J."/>
            <person name="Henrissat B."/>
            <person name="Kuo A."/>
            <person name="Liang C."/>
            <person name="Lipzen A."/>
            <person name="Lutzoni F."/>
            <person name="Magnuson J."/>
            <person name="Mondo S."/>
            <person name="Nolan M."/>
            <person name="Ohm R."/>
            <person name="Pangilinan J."/>
            <person name="Park H.-J."/>
            <person name="Ramirez L."/>
            <person name="Alfaro M."/>
            <person name="Sun H."/>
            <person name="Tritt A."/>
            <person name="Yoshinaga Y."/>
            <person name="Zwiers L.-H."/>
            <person name="Turgeon B."/>
            <person name="Goodwin S."/>
            <person name="Spatafora J."/>
            <person name="Crous P."/>
            <person name="Grigoriev I."/>
        </authorList>
    </citation>
    <scope>NUCLEOTIDE SEQUENCE</scope>
    <source>
        <strain evidence="16">CBS 125425</strain>
    </source>
</reference>
<evidence type="ECO:0000256" key="12">
    <source>
        <dbReference type="PIRSR" id="PIRSR601621-3"/>
    </source>
</evidence>
<dbReference type="InterPro" id="IPR019794">
    <property type="entry name" value="Peroxidases_AS"/>
</dbReference>
<dbReference type="PANTHER" id="PTHR31517">
    <property type="match status" value="1"/>
</dbReference>
<dbReference type="AlphaFoldDB" id="A0A9P4QP16"/>
<feature type="binding site" evidence="11">
    <location>
        <position position="92"/>
    </location>
    <ligand>
        <name>Ca(2+)</name>
        <dbReference type="ChEBI" id="CHEBI:29108"/>
        <label>1</label>
    </ligand>
</feature>
<keyword evidence="11 14" id="KW-0106">Calcium</keyword>
<keyword evidence="9" id="KW-0325">Glycoprotein</keyword>
<comment type="cofactor">
    <cofactor evidence="11">
        <name>heme b</name>
        <dbReference type="ChEBI" id="CHEBI:60344"/>
    </cofactor>
    <text evidence="11">Binds 1 heme b (iron(II)-protoporphyrin IX) group per subunit.</text>
</comment>
<feature type="binding site" evidence="11">
    <location>
        <position position="224"/>
    </location>
    <ligand>
        <name>Ca(2+)</name>
        <dbReference type="ChEBI" id="CHEBI:29108"/>
        <label>2</label>
    </ligand>
</feature>
<feature type="binding site" evidence="11">
    <location>
        <position position="219"/>
    </location>
    <ligand>
        <name>Ca(2+)</name>
        <dbReference type="ChEBI" id="CHEBI:29108"/>
        <label>2</label>
    </ligand>
</feature>
<keyword evidence="17" id="KW-1185">Reference proteome</keyword>
<dbReference type="InterPro" id="IPR001621">
    <property type="entry name" value="Ligninase"/>
</dbReference>
<feature type="binding site" evidence="11">
    <location>
        <position position="96"/>
    </location>
    <ligand>
        <name>Ca(2+)</name>
        <dbReference type="ChEBI" id="CHEBI:29108"/>
        <label>1</label>
    </ligand>
</feature>
<proteinExistence type="inferred from homology"/>
<feature type="site" description="Transition state stabilizer" evidence="12">
    <location>
        <position position="82"/>
    </location>
</feature>
<evidence type="ECO:0000256" key="6">
    <source>
        <dbReference type="ARBA" id="ARBA00023002"/>
    </source>
</evidence>
<sequence>MYISTSVALLAAASAAQAFQFSDVTAIASDLKRSVTLTANSLLERAGGAQSCPSVWTEISTTLTAQFLADGQCTDAARAAIRAAFHDCFNNGCDGSLILANECTNTENTGLAQLCGQLGNLATQKKVGVADLIQFAGAHAIKTCPGGPTVPVKVGRKDSSVAAPLGILPPANIRGDDAIKLFASKGFSAIDLAALIGAHTVAKQFSTDPSRSGAALDSTVGTWDVKYYQETLKKKAPFTLESDKNIANNLVTGIPFKAFSLSKGAWAAAFVPAMQKMSMMGVDGRGLIDCTSALPGGSQKRDVKNSPIGDRW</sequence>
<feature type="binding site" evidence="11">
    <location>
        <position position="217"/>
    </location>
    <ligand>
        <name>Ca(2+)</name>
        <dbReference type="ChEBI" id="CHEBI:29108"/>
        <label>2</label>
    </ligand>
</feature>
<dbReference type="GO" id="GO:0046872">
    <property type="term" value="F:metal ion binding"/>
    <property type="evidence" value="ECO:0007669"/>
    <property type="project" value="UniProtKB-UniRule"/>
</dbReference>
<dbReference type="GO" id="GO:0020037">
    <property type="term" value="F:heme binding"/>
    <property type="evidence" value="ECO:0007669"/>
    <property type="project" value="UniProtKB-UniRule"/>
</dbReference>
<dbReference type="Gene3D" id="1.10.520.10">
    <property type="match status" value="1"/>
</dbReference>
<evidence type="ECO:0000256" key="7">
    <source>
        <dbReference type="ARBA" id="ARBA00023004"/>
    </source>
</evidence>
<evidence type="ECO:0000256" key="8">
    <source>
        <dbReference type="ARBA" id="ARBA00023157"/>
    </source>
</evidence>
<dbReference type="InterPro" id="IPR000823">
    <property type="entry name" value="Peroxidase_pln"/>
</dbReference>
<dbReference type="PROSITE" id="PS00435">
    <property type="entry name" value="PEROXIDASE_1"/>
    <property type="match status" value="1"/>
</dbReference>
<keyword evidence="8 13" id="KW-1015">Disulfide bond</keyword>
<dbReference type="Proteomes" id="UP000799444">
    <property type="component" value="Unassembled WGS sequence"/>
</dbReference>
<keyword evidence="7 11" id="KW-0408">Iron</keyword>
<dbReference type="GO" id="GO:0140825">
    <property type="term" value="F:lactoperoxidase activity"/>
    <property type="evidence" value="ECO:0007669"/>
    <property type="project" value="UniProtKB-EC"/>
</dbReference>
<evidence type="ECO:0000256" key="11">
    <source>
        <dbReference type="PIRSR" id="PIRSR601621-2"/>
    </source>
</evidence>
<dbReference type="InterPro" id="IPR019793">
    <property type="entry name" value="Peroxidases_heam-ligand_BS"/>
</dbReference>
<dbReference type="InterPro" id="IPR010255">
    <property type="entry name" value="Haem_peroxidase_sf"/>
</dbReference>
<accession>A0A9P4QP16</accession>
<feature type="domain" description="Plant heme peroxidase family profile" evidence="15">
    <location>
        <begin position="36"/>
        <end position="294"/>
    </location>
</feature>
<evidence type="ECO:0000256" key="2">
    <source>
        <dbReference type="ARBA" id="ARBA00006089"/>
    </source>
</evidence>
<dbReference type="PANTHER" id="PTHR31517:SF48">
    <property type="entry name" value="PEROXIDASE 16-RELATED"/>
    <property type="match status" value="1"/>
</dbReference>
<evidence type="ECO:0000256" key="1">
    <source>
        <dbReference type="ARBA" id="ARBA00000189"/>
    </source>
</evidence>
<dbReference type="EC" id="1.11.1.-" evidence="14"/>
<dbReference type="PRINTS" id="PR00458">
    <property type="entry name" value="PEROXIDASE"/>
</dbReference>
<gene>
    <name evidence="16" type="ORF">EJ04DRAFT_474787</name>
</gene>
<evidence type="ECO:0000259" key="15">
    <source>
        <dbReference type="PROSITE" id="PS50873"/>
    </source>
</evidence>
<dbReference type="PROSITE" id="PS00436">
    <property type="entry name" value="PEROXIDASE_2"/>
    <property type="match status" value="1"/>
</dbReference>
<evidence type="ECO:0000313" key="16">
    <source>
        <dbReference type="EMBL" id="KAF2729875.1"/>
    </source>
</evidence>
<evidence type="ECO:0000256" key="4">
    <source>
        <dbReference type="ARBA" id="ARBA00022617"/>
    </source>
</evidence>
<organism evidence="16 17">
    <name type="scientific">Polyplosphaeria fusca</name>
    <dbReference type="NCBI Taxonomy" id="682080"/>
    <lineage>
        <taxon>Eukaryota</taxon>
        <taxon>Fungi</taxon>
        <taxon>Dikarya</taxon>
        <taxon>Ascomycota</taxon>
        <taxon>Pezizomycotina</taxon>
        <taxon>Dothideomycetes</taxon>
        <taxon>Pleosporomycetidae</taxon>
        <taxon>Pleosporales</taxon>
        <taxon>Tetraplosphaeriaceae</taxon>
        <taxon>Polyplosphaeria</taxon>
    </lineage>
</organism>
<feature type="binding site" evidence="11">
    <location>
        <position position="87"/>
    </location>
    <ligand>
        <name>Ca(2+)</name>
        <dbReference type="ChEBI" id="CHEBI:29108"/>
        <label>1</label>
    </ligand>
</feature>
<comment type="similarity">
    <text evidence="2 14">Belongs to the peroxidase family. Ligninase subfamily.</text>
</comment>
<comment type="caution">
    <text evidence="16">The sequence shown here is derived from an EMBL/GenBank/DDBJ whole genome shotgun (WGS) entry which is preliminary data.</text>
</comment>
<evidence type="ECO:0000256" key="14">
    <source>
        <dbReference type="RuleBase" id="RU363051"/>
    </source>
</evidence>
<dbReference type="GO" id="GO:0006979">
    <property type="term" value="P:response to oxidative stress"/>
    <property type="evidence" value="ECO:0007669"/>
    <property type="project" value="InterPro"/>
</dbReference>
<dbReference type="SUPFAM" id="SSF48113">
    <property type="entry name" value="Heme-dependent peroxidases"/>
    <property type="match status" value="1"/>
</dbReference>
<dbReference type="Gene3D" id="1.10.420.10">
    <property type="entry name" value="Peroxidase, domain 2"/>
    <property type="match status" value="1"/>
</dbReference>
<feature type="binding site" description="axial binding residue" evidence="11">
    <location>
        <position position="199"/>
    </location>
    <ligand>
        <name>heme b</name>
        <dbReference type="ChEBI" id="CHEBI:60344"/>
    </ligand>
    <ligandPart>
        <name>Fe</name>
        <dbReference type="ChEBI" id="CHEBI:18248"/>
    </ligandPart>
</feature>
<evidence type="ECO:0000256" key="9">
    <source>
        <dbReference type="ARBA" id="ARBA00023180"/>
    </source>
</evidence>
<evidence type="ECO:0000256" key="5">
    <source>
        <dbReference type="ARBA" id="ARBA00022723"/>
    </source>
</evidence>
<feature type="active site" description="Proton acceptor" evidence="10">
    <location>
        <position position="86"/>
    </location>
</feature>